<evidence type="ECO:0000256" key="1">
    <source>
        <dbReference type="SAM" id="MobiDB-lite"/>
    </source>
</evidence>
<evidence type="ECO:0000313" key="3">
    <source>
        <dbReference type="EMBL" id="KAK2177854.1"/>
    </source>
</evidence>
<organism evidence="3 4">
    <name type="scientific">Ridgeia piscesae</name>
    <name type="common">Tubeworm</name>
    <dbReference type="NCBI Taxonomy" id="27915"/>
    <lineage>
        <taxon>Eukaryota</taxon>
        <taxon>Metazoa</taxon>
        <taxon>Spiralia</taxon>
        <taxon>Lophotrochozoa</taxon>
        <taxon>Annelida</taxon>
        <taxon>Polychaeta</taxon>
        <taxon>Sedentaria</taxon>
        <taxon>Canalipalpata</taxon>
        <taxon>Sabellida</taxon>
        <taxon>Siboglinidae</taxon>
        <taxon>Ridgeia</taxon>
    </lineage>
</organism>
<accession>A0AAD9KUZ1</accession>
<sequence length="257" mass="28639">MSEQRKKRQTGVLRSRQSGTEIENQERLLQKINRHDRGKMNHPSTKISLSRQGSYDRVQKIIREEGRTARNLIAWNVPFGCDGHGRGTKSGRAKGVRSLGRKPARSRSASVSKTLRKDAGGDAAGVDSAASSGLPQSASCTPKKVDMRARYWAFLFDNLRRAVDAIYETCESDESVIECKEAIMMLEQSTNDFKSLIQRVKLLKVYETAEEGHKPTSLAWEVRKSSPGKTLSSSGNKEHFPTNSPASRSLNFNCVPR</sequence>
<feature type="compositionally biased region" description="Polar residues" evidence="1">
    <location>
        <begin position="227"/>
        <end position="246"/>
    </location>
</feature>
<keyword evidence="4" id="KW-1185">Reference proteome</keyword>
<dbReference type="PANTHER" id="PTHR31434:SF2">
    <property type="entry name" value="S PHASE CYCLIN A-ASSOCIATED PROTEIN IN THE ENDOPLASMIC RETICULUM"/>
    <property type="match status" value="1"/>
</dbReference>
<comment type="caution">
    <text evidence="3">The sequence shown here is derived from an EMBL/GenBank/DDBJ whole genome shotgun (WGS) entry which is preliminary data.</text>
</comment>
<dbReference type="PANTHER" id="PTHR31434">
    <property type="entry name" value="S PHASE CYCLIN A-ASSOCIATED PROTEIN IN THE ENDOPLASMIC RETICULUM"/>
    <property type="match status" value="1"/>
</dbReference>
<dbReference type="Pfam" id="PF16501">
    <property type="entry name" value="SCAPER_N"/>
    <property type="match status" value="1"/>
</dbReference>
<feature type="compositionally biased region" description="Basic and acidic residues" evidence="1">
    <location>
        <begin position="24"/>
        <end position="39"/>
    </location>
</feature>
<evidence type="ECO:0000313" key="4">
    <source>
        <dbReference type="Proteomes" id="UP001209878"/>
    </source>
</evidence>
<name>A0AAD9KUZ1_RIDPI</name>
<feature type="region of interest" description="Disordered" evidence="1">
    <location>
        <begin position="217"/>
        <end position="246"/>
    </location>
</feature>
<gene>
    <name evidence="3" type="ORF">NP493_575g00008</name>
</gene>
<evidence type="ECO:0000259" key="2">
    <source>
        <dbReference type="Pfam" id="PF16501"/>
    </source>
</evidence>
<feature type="domain" description="S phase cyclin A-associated protein in the endoplasmic reticulum N-terminal" evidence="2">
    <location>
        <begin position="141"/>
        <end position="233"/>
    </location>
</feature>
<feature type="region of interest" description="Disordered" evidence="1">
    <location>
        <begin position="1"/>
        <end position="53"/>
    </location>
</feature>
<dbReference type="EMBL" id="JAODUO010000575">
    <property type="protein sequence ID" value="KAK2177854.1"/>
    <property type="molecule type" value="Genomic_DNA"/>
</dbReference>
<reference evidence="3" key="1">
    <citation type="journal article" date="2023" name="Mol. Biol. Evol.">
        <title>Third-Generation Sequencing Reveals the Adaptive Role of the Epigenome in Three Deep-Sea Polychaetes.</title>
        <authorList>
            <person name="Perez M."/>
            <person name="Aroh O."/>
            <person name="Sun Y."/>
            <person name="Lan Y."/>
            <person name="Juniper S.K."/>
            <person name="Young C.R."/>
            <person name="Angers B."/>
            <person name="Qian P.Y."/>
        </authorList>
    </citation>
    <scope>NUCLEOTIDE SEQUENCE</scope>
    <source>
        <strain evidence="3">R07B-5</strain>
    </source>
</reference>
<feature type="region of interest" description="Disordered" evidence="1">
    <location>
        <begin position="84"/>
        <end position="140"/>
    </location>
</feature>
<feature type="compositionally biased region" description="Polar residues" evidence="1">
    <location>
        <begin position="42"/>
        <end position="53"/>
    </location>
</feature>
<proteinExistence type="predicted"/>
<dbReference type="InterPro" id="IPR032446">
    <property type="entry name" value="SCAPER_N"/>
</dbReference>
<feature type="compositionally biased region" description="Low complexity" evidence="1">
    <location>
        <begin position="124"/>
        <end position="133"/>
    </location>
</feature>
<dbReference type="Proteomes" id="UP001209878">
    <property type="component" value="Unassembled WGS sequence"/>
</dbReference>
<dbReference type="AlphaFoldDB" id="A0AAD9KUZ1"/>
<feature type="compositionally biased region" description="Basic residues" evidence="1">
    <location>
        <begin position="86"/>
        <end position="105"/>
    </location>
</feature>
<protein>
    <recommendedName>
        <fullName evidence="2">S phase cyclin A-associated protein in the endoplasmic reticulum N-terminal domain-containing protein</fullName>
    </recommendedName>
</protein>